<dbReference type="AlphaFoldDB" id="A0A4R3ML46"/>
<evidence type="ECO:0000313" key="2">
    <source>
        <dbReference type="Proteomes" id="UP000294902"/>
    </source>
</evidence>
<gene>
    <name evidence="1" type="ORF">EDC18_10559</name>
</gene>
<evidence type="ECO:0000313" key="1">
    <source>
        <dbReference type="EMBL" id="TCT14578.1"/>
    </source>
</evidence>
<dbReference type="Pfam" id="PF05521">
    <property type="entry name" value="Phage_HCP"/>
    <property type="match status" value="1"/>
</dbReference>
<reference evidence="1 2" key="1">
    <citation type="submission" date="2019-03" db="EMBL/GenBank/DDBJ databases">
        <title>Genomic Encyclopedia of Type Strains, Phase IV (KMG-IV): sequencing the most valuable type-strain genomes for metagenomic binning, comparative biology and taxonomic classification.</title>
        <authorList>
            <person name="Goeker M."/>
        </authorList>
    </citation>
    <scope>NUCLEOTIDE SEQUENCE [LARGE SCALE GENOMIC DNA]</scope>
    <source>
        <strain evidence="1 2">DSM 24629</strain>
    </source>
</reference>
<dbReference type="InterPro" id="IPR038666">
    <property type="entry name" value="SSP1_head-tail_sf"/>
</dbReference>
<name>A0A4R3ML46_9FIRM</name>
<dbReference type="NCBIfam" id="TIGR01563">
    <property type="entry name" value="gp16_SPP1"/>
    <property type="match status" value="1"/>
</dbReference>
<dbReference type="EMBL" id="SMAL01000005">
    <property type="protein sequence ID" value="TCT14578.1"/>
    <property type="molecule type" value="Genomic_DNA"/>
</dbReference>
<organism evidence="1 2">
    <name type="scientific">Natranaerovirga pectinivora</name>
    <dbReference type="NCBI Taxonomy" id="682400"/>
    <lineage>
        <taxon>Bacteria</taxon>
        <taxon>Bacillati</taxon>
        <taxon>Bacillota</taxon>
        <taxon>Clostridia</taxon>
        <taxon>Lachnospirales</taxon>
        <taxon>Natranaerovirgaceae</taxon>
        <taxon>Natranaerovirga</taxon>
    </lineage>
</organism>
<dbReference type="Proteomes" id="UP000294902">
    <property type="component" value="Unassembled WGS sequence"/>
</dbReference>
<dbReference type="InterPro" id="IPR008767">
    <property type="entry name" value="Phage_SPP1_head-tail_adaptor"/>
</dbReference>
<protein>
    <submittedName>
        <fullName evidence="1">SPP1 family predicted phage head-tail adaptor</fullName>
    </submittedName>
</protein>
<dbReference type="Gene3D" id="2.40.10.270">
    <property type="entry name" value="Bacteriophage SPP1 head-tail adaptor protein"/>
    <property type="match status" value="1"/>
</dbReference>
<proteinExistence type="predicted"/>
<comment type="caution">
    <text evidence="1">The sequence shown here is derived from an EMBL/GenBank/DDBJ whole genome shotgun (WGS) entry which is preliminary data.</text>
</comment>
<sequence length="125" mass="14519">MLSKGSYLHIEKKVGDLMKIGALKHRITFQTIESETNKNGFETEIYKDYKTLWAKVTNLHGKEYFEAAAIQKEKTVKFIIRATAGIDETMRIIFQGRAYNITFIDNIKYENKYMEIKALEVDDNG</sequence>
<accession>A0A4R3ML46</accession>
<keyword evidence="2" id="KW-1185">Reference proteome</keyword>